<comment type="subcellular location">
    <subcellularLocation>
        <location evidence="1">Cell membrane</location>
        <topology evidence="1">Multi-pass membrane protein</topology>
    </subcellularLocation>
</comment>
<evidence type="ECO:0000256" key="6">
    <source>
        <dbReference type="ARBA" id="ARBA00023136"/>
    </source>
</evidence>
<reference evidence="8 9" key="1">
    <citation type="submission" date="2023-04" db="EMBL/GenBank/DDBJ databases">
        <title>Ectobacillus antri isolated from activated sludge.</title>
        <authorList>
            <person name="Yan P."/>
            <person name="Liu X."/>
        </authorList>
    </citation>
    <scope>NUCLEOTIDE SEQUENCE [LARGE SCALE GENOMIC DNA]</scope>
    <source>
        <strain evidence="8 9">C18H</strain>
    </source>
</reference>
<dbReference type="RefSeq" id="WP_187695343.1">
    <property type="nucleotide sequence ID" value="NZ_JARRRY010000027.1"/>
</dbReference>
<keyword evidence="6 7" id="KW-0472">Membrane</keyword>
<organism evidence="8 9">
    <name type="scientific">Ectobacillus antri</name>
    <dbReference type="NCBI Taxonomy" id="2486280"/>
    <lineage>
        <taxon>Bacteria</taxon>
        <taxon>Bacillati</taxon>
        <taxon>Bacillota</taxon>
        <taxon>Bacilli</taxon>
        <taxon>Bacillales</taxon>
        <taxon>Bacillaceae</taxon>
        <taxon>Ectobacillus</taxon>
    </lineage>
</organism>
<keyword evidence="4 7" id="KW-0812">Transmembrane</keyword>
<evidence type="ECO:0000313" key="9">
    <source>
        <dbReference type="Proteomes" id="UP001218246"/>
    </source>
</evidence>
<dbReference type="Proteomes" id="UP001218246">
    <property type="component" value="Unassembled WGS sequence"/>
</dbReference>
<sequence length="128" mass="13669">MLNFLSYAGIGIAMLFVGLLMFEITTTTKEFKLIGEGNQAAAMSLGGKLLGLAFVLGSAIANSVSITDMLLWGVIGIVAQIVFFYLAELVTIRFSIKDAIEADNKAVGIMVLLLSLSIGWVLAQCLTY</sequence>
<feature type="transmembrane region" description="Helical" evidence="7">
    <location>
        <begin position="45"/>
        <end position="64"/>
    </location>
</feature>
<comment type="caution">
    <text evidence="8">The sequence shown here is derived from an EMBL/GenBank/DDBJ whole genome shotgun (WGS) entry which is preliminary data.</text>
</comment>
<keyword evidence="3" id="KW-1003">Cell membrane</keyword>
<keyword evidence="9" id="KW-1185">Reference proteome</keyword>
<evidence type="ECO:0000256" key="7">
    <source>
        <dbReference type="SAM" id="Phobius"/>
    </source>
</evidence>
<feature type="transmembrane region" description="Helical" evidence="7">
    <location>
        <begin position="106"/>
        <end position="123"/>
    </location>
</feature>
<evidence type="ECO:0000256" key="3">
    <source>
        <dbReference type="ARBA" id="ARBA00022475"/>
    </source>
</evidence>
<dbReference type="PANTHER" id="PTHR40043:SF1">
    <property type="entry name" value="UPF0719 INNER MEMBRANE PROTEIN YJFL"/>
    <property type="match status" value="1"/>
</dbReference>
<proteinExistence type="inferred from homology"/>
<gene>
    <name evidence="8" type="ORF">P6P90_06965</name>
</gene>
<accession>A0ABT6H5N5</accession>
<keyword evidence="5 7" id="KW-1133">Transmembrane helix</keyword>
<dbReference type="InterPro" id="IPR007140">
    <property type="entry name" value="DUF350"/>
</dbReference>
<feature type="transmembrane region" description="Helical" evidence="7">
    <location>
        <begin position="6"/>
        <end position="24"/>
    </location>
</feature>
<evidence type="ECO:0000256" key="4">
    <source>
        <dbReference type="ARBA" id="ARBA00022692"/>
    </source>
</evidence>
<name>A0ABT6H5N5_9BACI</name>
<evidence type="ECO:0000313" key="8">
    <source>
        <dbReference type="EMBL" id="MDG5753711.1"/>
    </source>
</evidence>
<comment type="similarity">
    <text evidence="2">Belongs to the UPF0719 family.</text>
</comment>
<evidence type="ECO:0000256" key="1">
    <source>
        <dbReference type="ARBA" id="ARBA00004651"/>
    </source>
</evidence>
<dbReference type="Pfam" id="PF03994">
    <property type="entry name" value="DUF350"/>
    <property type="match status" value="1"/>
</dbReference>
<protein>
    <submittedName>
        <fullName evidence="8">DUF350 domain-containing protein</fullName>
    </submittedName>
</protein>
<dbReference type="EMBL" id="JARULN010000004">
    <property type="protein sequence ID" value="MDG5753711.1"/>
    <property type="molecule type" value="Genomic_DNA"/>
</dbReference>
<dbReference type="PANTHER" id="PTHR40043">
    <property type="entry name" value="UPF0719 INNER MEMBRANE PROTEIN YJFL"/>
    <property type="match status" value="1"/>
</dbReference>
<feature type="transmembrane region" description="Helical" evidence="7">
    <location>
        <begin position="70"/>
        <end position="94"/>
    </location>
</feature>
<evidence type="ECO:0000256" key="2">
    <source>
        <dbReference type="ARBA" id="ARBA00005779"/>
    </source>
</evidence>
<evidence type="ECO:0000256" key="5">
    <source>
        <dbReference type="ARBA" id="ARBA00022989"/>
    </source>
</evidence>